<evidence type="ECO:0000256" key="7">
    <source>
        <dbReference type="SAM" id="MobiDB-lite"/>
    </source>
</evidence>
<dbReference type="InterPro" id="IPR008972">
    <property type="entry name" value="Cupredoxin"/>
</dbReference>
<evidence type="ECO:0000256" key="3">
    <source>
        <dbReference type="ARBA" id="ARBA00022723"/>
    </source>
</evidence>
<proteinExistence type="predicted"/>
<dbReference type="InterPro" id="IPR000923">
    <property type="entry name" value="BlueCu_1"/>
</dbReference>
<dbReference type="InterPro" id="IPR050845">
    <property type="entry name" value="Cu-binding_ET"/>
</dbReference>
<organism evidence="10 11">
    <name type="scientific">Noviherbaspirillum autotrophicum</name>
    <dbReference type="NCBI Taxonomy" id="709839"/>
    <lineage>
        <taxon>Bacteria</taxon>
        <taxon>Pseudomonadati</taxon>
        <taxon>Pseudomonadota</taxon>
        <taxon>Betaproteobacteria</taxon>
        <taxon>Burkholderiales</taxon>
        <taxon>Oxalobacteraceae</taxon>
        <taxon>Noviherbaspirillum</taxon>
    </lineage>
</organism>
<dbReference type="GO" id="GO:0009055">
    <property type="term" value="F:electron transfer activity"/>
    <property type="evidence" value="ECO:0007669"/>
    <property type="project" value="InterPro"/>
</dbReference>
<dbReference type="PROSITE" id="PS00079">
    <property type="entry name" value="MULTICOPPER_OXIDASE1"/>
    <property type="match status" value="1"/>
</dbReference>
<evidence type="ECO:0000256" key="2">
    <source>
        <dbReference type="ARBA" id="ARBA00022448"/>
    </source>
</evidence>
<dbReference type="SUPFAM" id="SSF49503">
    <property type="entry name" value="Cupredoxins"/>
    <property type="match status" value="1"/>
</dbReference>
<evidence type="ECO:0000256" key="5">
    <source>
        <dbReference type="ARBA" id="ARBA00022982"/>
    </source>
</evidence>
<evidence type="ECO:0000256" key="4">
    <source>
        <dbReference type="ARBA" id="ARBA00022764"/>
    </source>
</evidence>
<feature type="region of interest" description="Disordered" evidence="7">
    <location>
        <begin position="32"/>
        <end position="59"/>
    </location>
</feature>
<feature type="signal peptide" evidence="8">
    <location>
        <begin position="1"/>
        <end position="28"/>
    </location>
</feature>
<evidence type="ECO:0000259" key="9">
    <source>
        <dbReference type="Pfam" id="PF00127"/>
    </source>
</evidence>
<accession>A0A0C2BNJ2</accession>
<dbReference type="PANTHER" id="PTHR38439">
    <property type="entry name" value="AURACYANIN-B"/>
    <property type="match status" value="1"/>
</dbReference>
<keyword evidence="2" id="KW-0813">Transport</keyword>
<dbReference type="GO" id="GO:0042597">
    <property type="term" value="C:periplasmic space"/>
    <property type="evidence" value="ECO:0007669"/>
    <property type="project" value="UniProtKB-SubCell"/>
</dbReference>
<dbReference type="Gene3D" id="2.60.40.420">
    <property type="entry name" value="Cupredoxins - blue copper proteins"/>
    <property type="match status" value="1"/>
</dbReference>
<reference evidence="10 11" key="1">
    <citation type="submission" date="2014-12" db="EMBL/GenBank/DDBJ databases">
        <title>Denitrispirillum autotrophicum gen. nov., sp. nov., Denitrifying, Facultatively Autotrophic Bacteria Isolated from Rice Paddy Soil.</title>
        <authorList>
            <person name="Ishii S."/>
            <person name="Ashida N."/>
            <person name="Ohno H."/>
            <person name="Otsuka S."/>
            <person name="Yokota A."/>
            <person name="Senoo K."/>
        </authorList>
    </citation>
    <scope>NUCLEOTIDE SEQUENCE [LARGE SCALE GENOMIC DNA]</scope>
    <source>
        <strain evidence="10 11">TSA66</strain>
    </source>
</reference>
<keyword evidence="3" id="KW-0479">Metal-binding</keyword>
<dbReference type="RefSeq" id="WP_040040425.1">
    <property type="nucleotide sequence ID" value="NZ_JWJG01000028.1"/>
</dbReference>
<dbReference type="InterPro" id="IPR033138">
    <property type="entry name" value="Cu_oxidase_CS"/>
</dbReference>
<feature type="domain" description="Blue (type 1) copper" evidence="9">
    <location>
        <begin position="65"/>
        <end position="171"/>
    </location>
</feature>
<keyword evidence="8" id="KW-0732">Signal</keyword>
<dbReference type="EMBL" id="JWJG01000028">
    <property type="protein sequence ID" value="KIF81604.1"/>
    <property type="molecule type" value="Genomic_DNA"/>
</dbReference>
<dbReference type="PANTHER" id="PTHR38439:SF3">
    <property type="entry name" value="COPPER-RESISTANT CUPROPROTEIN COPI"/>
    <property type="match status" value="1"/>
</dbReference>
<dbReference type="CDD" id="cd04211">
    <property type="entry name" value="Cupredoxin_like_2"/>
    <property type="match status" value="1"/>
</dbReference>
<dbReference type="PROSITE" id="PS00196">
    <property type="entry name" value="COPPER_BLUE"/>
    <property type="match status" value="1"/>
</dbReference>
<name>A0A0C2BNJ2_9BURK</name>
<protein>
    <recommendedName>
        <fullName evidence="9">Blue (type 1) copper domain-containing protein</fullName>
    </recommendedName>
</protein>
<dbReference type="AlphaFoldDB" id="A0A0C2BNJ2"/>
<dbReference type="OrthoDB" id="9816061at2"/>
<evidence type="ECO:0000256" key="6">
    <source>
        <dbReference type="ARBA" id="ARBA00023008"/>
    </source>
</evidence>
<feature type="compositionally biased region" description="Basic and acidic residues" evidence="7">
    <location>
        <begin position="32"/>
        <end position="46"/>
    </location>
</feature>
<gene>
    <name evidence="10" type="ORF">TSA66_13595</name>
</gene>
<dbReference type="Proteomes" id="UP000031572">
    <property type="component" value="Unassembled WGS sequence"/>
</dbReference>
<keyword evidence="11" id="KW-1185">Reference proteome</keyword>
<dbReference type="InterPro" id="IPR028871">
    <property type="entry name" value="BlueCu_1_BS"/>
</dbReference>
<evidence type="ECO:0000256" key="8">
    <source>
        <dbReference type="SAM" id="SignalP"/>
    </source>
</evidence>
<evidence type="ECO:0000256" key="1">
    <source>
        <dbReference type="ARBA" id="ARBA00004418"/>
    </source>
</evidence>
<evidence type="ECO:0000313" key="10">
    <source>
        <dbReference type="EMBL" id="KIF81604.1"/>
    </source>
</evidence>
<keyword evidence="5" id="KW-0249">Electron transport</keyword>
<dbReference type="Pfam" id="PF00127">
    <property type="entry name" value="Copper-bind"/>
    <property type="match status" value="1"/>
</dbReference>
<dbReference type="GO" id="GO:0005507">
    <property type="term" value="F:copper ion binding"/>
    <property type="evidence" value="ECO:0007669"/>
    <property type="project" value="InterPro"/>
</dbReference>
<comment type="subcellular location">
    <subcellularLocation>
        <location evidence="1">Periplasm</location>
    </subcellularLocation>
</comment>
<keyword evidence="4" id="KW-0574">Periplasm</keyword>
<keyword evidence="6" id="KW-0186">Copper</keyword>
<feature type="chain" id="PRO_5002146280" description="Blue (type 1) copper domain-containing protein" evidence="8">
    <location>
        <begin position="29"/>
        <end position="173"/>
    </location>
</feature>
<dbReference type="STRING" id="709839.TSA66_13595"/>
<sequence>MKNVTTKTALFAALLSMTLGVAMPIAFAHSDESHEMHGSSEHHHSDDESDFGKPGNPTKATRTIAVDMTDAMRFGPSAITVKQGETIRFVVTNKGKVAHEMVLGTLNELKEHGEMMRMHPDMVHEDPSSVRVQPGEKKDMVWQFTQPGQFYFGCLIPGHFEAGMVGKLKVKKG</sequence>
<comment type="caution">
    <text evidence="10">The sequence shown here is derived from an EMBL/GenBank/DDBJ whole genome shotgun (WGS) entry which is preliminary data.</text>
</comment>
<evidence type="ECO:0000313" key="11">
    <source>
        <dbReference type="Proteomes" id="UP000031572"/>
    </source>
</evidence>